<dbReference type="Pfam" id="PF02597">
    <property type="entry name" value="ThiS"/>
    <property type="match status" value="1"/>
</dbReference>
<keyword evidence="2" id="KW-1185">Reference proteome</keyword>
<evidence type="ECO:0000313" key="2">
    <source>
        <dbReference type="Proteomes" id="UP000602647"/>
    </source>
</evidence>
<proteinExistence type="predicted"/>
<dbReference type="Gene3D" id="3.10.20.30">
    <property type="match status" value="1"/>
</dbReference>
<dbReference type="InterPro" id="IPR052045">
    <property type="entry name" value="Sulfur_Carrier/Prot_Modifier"/>
</dbReference>
<dbReference type="PANTHER" id="PTHR38031">
    <property type="entry name" value="SULFUR CARRIER PROTEIN SLR0821-RELATED"/>
    <property type="match status" value="1"/>
</dbReference>
<name>A0A923SSR5_9FIRM</name>
<dbReference type="InterPro" id="IPR016155">
    <property type="entry name" value="Mopterin_synth/thiamin_S_b"/>
</dbReference>
<gene>
    <name evidence="1" type="ORF">H9L42_12565</name>
</gene>
<accession>A0A923SSR5</accession>
<dbReference type="EMBL" id="JACRYT010000016">
    <property type="protein sequence ID" value="MBC6680654.1"/>
    <property type="molecule type" value="Genomic_DNA"/>
</dbReference>
<evidence type="ECO:0000313" key="1">
    <source>
        <dbReference type="EMBL" id="MBC6680654.1"/>
    </source>
</evidence>
<protein>
    <submittedName>
        <fullName evidence="1">MoaD family protein</fullName>
    </submittedName>
</protein>
<dbReference type="PANTHER" id="PTHR38031:SF1">
    <property type="entry name" value="SULFUR CARRIER PROTEIN CYSO"/>
    <property type="match status" value="1"/>
</dbReference>
<comment type="caution">
    <text evidence="1">The sequence shown here is derived from an EMBL/GenBank/DDBJ whole genome shotgun (WGS) entry which is preliminary data.</text>
</comment>
<dbReference type="InterPro" id="IPR012675">
    <property type="entry name" value="Beta-grasp_dom_sf"/>
</dbReference>
<dbReference type="Proteomes" id="UP000602647">
    <property type="component" value="Unassembled WGS sequence"/>
</dbReference>
<dbReference type="RefSeq" id="WP_187303750.1">
    <property type="nucleotide sequence ID" value="NZ_CBCTON010000005.1"/>
</dbReference>
<organism evidence="1 2">
    <name type="scientific">Zhenpiania hominis</name>
    <dbReference type="NCBI Taxonomy" id="2763644"/>
    <lineage>
        <taxon>Bacteria</taxon>
        <taxon>Bacillati</taxon>
        <taxon>Bacillota</taxon>
        <taxon>Clostridia</taxon>
        <taxon>Peptostreptococcales</taxon>
        <taxon>Anaerovoracaceae</taxon>
        <taxon>Zhenpiania</taxon>
    </lineage>
</organism>
<sequence>MKIKYFAYYRQDTGRKSEELDLAPLTVLELLRYLGQRYGKRFSDRILYRGGEDINHQVIVLLNGRNIDFLQGNETIVQREDEVLLFPRIAGG</sequence>
<dbReference type="InterPro" id="IPR003749">
    <property type="entry name" value="ThiS/MoaD-like"/>
</dbReference>
<dbReference type="AlphaFoldDB" id="A0A923SSR5"/>
<reference evidence="1" key="1">
    <citation type="submission" date="2020-08" db="EMBL/GenBank/DDBJ databases">
        <title>Genome public.</title>
        <authorList>
            <person name="Liu C."/>
            <person name="Sun Q."/>
        </authorList>
    </citation>
    <scope>NUCLEOTIDE SEQUENCE</scope>
    <source>
        <strain evidence="1">BX12</strain>
    </source>
</reference>
<dbReference type="SUPFAM" id="SSF54285">
    <property type="entry name" value="MoaD/ThiS"/>
    <property type="match status" value="1"/>
</dbReference>
<dbReference type="InterPro" id="IPR010038">
    <property type="entry name" value="MoaD_arc-typ"/>
</dbReference>
<dbReference type="NCBIfam" id="TIGR01687">
    <property type="entry name" value="moaD_arch"/>
    <property type="match status" value="1"/>
</dbReference>